<proteinExistence type="predicted"/>
<keyword evidence="3" id="KW-1185">Reference proteome</keyword>
<dbReference type="GO" id="GO:0005694">
    <property type="term" value="C:chromosome"/>
    <property type="evidence" value="ECO:0007669"/>
    <property type="project" value="TreeGrafter"/>
</dbReference>
<feature type="compositionally biased region" description="Basic and acidic residues" evidence="1">
    <location>
        <begin position="294"/>
        <end position="306"/>
    </location>
</feature>
<feature type="compositionally biased region" description="Polar residues" evidence="1">
    <location>
        <begin position="1338"/>
        <end position="1349"/>
    </location>
</feature>
<feature type="compositionally biased region" description="Polar residues" evidence="1">
    <location>
        <begin position="828"/>
        <end position="837"/>
    </location>
</feature>
<feature type="compositionally biased region" description="Low complexity" evidence="1">
    <location>
        <begin position="745"/>
        <end position="756"/>
    </location>
</feature>
<accession>A0AAN9AHR2</accession>
<feature type="region of interest" description="Disordered" evidence="1">
    <location>
        <begin position="132"/>
        <end position="154"/>
    </location>
</feature>
<evidence type="ECO:0000313" key="2">
    <source>
        <dbReference type="EMBL" id="KAK7087081.1"/>
    </source>
</evidence>
<feature type="compositionally biased region" description="Basic and acidic residues" evidence="1">
    <location>
        <begin position="910"/>
        <end position="927"/>
    </location>
</feature>
<feature type="compositionally biased region" description="Basic and acidic residues" evidence="1">
    <location>
        <begin position="1050"/>
        <end position="1059"/>
    </location>
</feature>
<dbReference type="EMBL" id="JAXCGZ010000007">
    <property type="protein sequence ID" value="KAK7087081.1"/>
    <property type="molecule type" value="Genomic_DNA"/>
</dbReference>
<feature type="compositionally biased region" description="Basic residues" evidence="1">
    <location>
        <begin position="1251"/>
        <end position="1261"/>
    </location>
</feature>
<comment type="caution">
    <text evidence="2">The sequence shown here is derived from an EMBL/GenBank/DDBJ whole genome shotgun (WGS) entry which is preliminary data.</text>
</comment>
<protein>
    <submittedName>
        <fullName evidence="2">Uncharacterized protein</fullName>
    </submittedName>
</protein>
<feature type="region of interest" description="Disordered" evidence="1">
    <location>
        <begin position="726"/>
        <end position="837"/>
    </location>
</feature>
<dbReference type="GO" id="GO:0051983">
    <property type="term" value="P:regulation of chromosome segregation"/>
    <property type="evidence" value="ECO:0007669"/>
    <property type="project" value="TreeGrafter"/>
</dbReference>
<feature type="region of interest" description="Disordered" evidence="1">
    <location>
        <begin position="1031"/>
        <end position="1088"/>
    </location>
</feature>
<feature type="compositionally biased region" description="Polar residues" evidence="1">
    <location>
        <begin position="893"/>
        <end position="905"/>
    </location>
</feature>
<feature type="compositionally biased region" description="Basic and acidic residues" evidence="1">
    <location>
        <begin position="1262"/>
        <end position="1278"/>
    </location>
</feature>
<feature type="region of interest" description="Disordered" evidence="1">
    <location>
        <begin position="279"/>
        <end position="340"/>
    </location>
</feature>
<feature type="region of interest" description="Disordered" evidence="1">
    <location>
        <begin position="853"/>
        <end position="1012"/>
    </location>
</feature>
<dbReference type="PANTHER" id="PTHR21603:SF16">
    <property type="entry name" value="CELL DIVISION CYCLE-ASSOCIATED PROTEIN 2"/>
    <property type="match status" value="1"/>
</dbReference>
<reference evidence="2 3" key="1">
    <citation type="submission" date="2023-11" db="EMBL/GenBank/DDBJ databases">
        <title>Halocaridina rubra genome assembly.</title>
        <authorList>
            <person name="Smith C."/>
        </authorList>
    </citation>
    <scope>NUCLEOTIDE SEQUENCE [LARGE SCALE GENOMIC DNA]</scope>
    <source>
        <strain evidence="2">EP-1</strain>
        <tissue evidence="2">Whole</tissue>
    </source>
</reference>
<dbReference type="PANTHER" id="PTHR21603">
    <property type="entry name" value="ANTIGEN KI-67-LIKE PROTEIN"/>
    <property type="match status" value="1"/>
</dbReference>
<evidence type="ECO:0000313" key="3">
    <source>
        <dbReference type="Proteomes" id="UP001381693"/>
    </source>
</evidence>
<feature type="compositionally biased region" description="Basic and acidic residues" evidence="1">
    <location>
        <begin position="1174"/>
        <end position="1185"/>
    </location>
</feature>
<dbReference type="GO" id="GO:0007088">
    <property type="term" value="P:regulation of mitotic nuclear division"/>
    <property type="evidence" value="ECO:0007669"/>
    <property type="project" value="TreeGrafter"/>
</dbReference>
<feature type="compositionally biased region" description="Basic and acidic residues" evidence="1">
    <location>
        <begin position="1129"/>
        <end position="1139"/>
    </location>
</feature>
<feature type="compositionally biased region" description="Polar residues" evidence="1">
    <location>
        <begin position="1035"/>
        <end position="1048"/>
    </location>
</feature>
<dbReference type="Proteomes" id="UP001381693">
    <property type="component" value="Unassembled WGS sequence"/>
</dbReference>
<feature type="compositionally biased region" description="Acidic residues" evidence="1">
    <location>
        <begin position="1060"/>
        <end position="1070"/>
    </location>
</feature>
<feature type="compositionally biased region" description="Basic residues" evidence="1">
    <location>
        <begin position="1308"/>
        <end position="1317"/>
    </location>
</feature>
<gene>
    <name evidence="2" type="ORF">SK128_009969</name>
</gene>
<dbReference type="InterPro" id="IPR018247">
    <property type="entry name" value="EF_Hand_1_Ca_BS"/>
</dbReference>
<feature type="compositionally biased region" description="Basic and acidic residues" evidence="1">
    <location>
        <begin position="814"/>
        <end position="825"/>
    </location>
</feature>
<feature type="compositionally biased region" description="Polar residues" evidence="1">
    <location>
        <begin position="318"/>
        <end position="327"/>
    </location>
</feature>
<feature type="compositionally biased region" description="Polar residues" evidence="1">
    <location>
        <begin position="1141"/>
        <end position="1153"/>
    </location>
</feature>
<feature type="compositionally biased region" description="Basic and acidic residues" evidence="1">
    <location>
        <begin position="951"/>
        <end position="963"/>
    </location>
</feature>
<sequence length="1478" mass="163520">MPKNFDFSKSTGHVNSPAPIFIHKKNSVKTPKLYRKGRKAPMKTAPESIEDIDLEGLAELLNTPKSKEENMVLKTIGWPLRDIVSHFTPLSKAVRVREMLSKNKIASTPGTESDISSVSTLTPVGQRISDSSAYSPTMFSPVTPPNTSLSLDKTSTSACSPSHLDGTSFDFSSVKTPDVTEDNFISPLVTPTPSKTPVQRLLRSSQKSFVASPNISNIDSTTFDFDSAETPNVTQDIFISPMSTRSKPGTPRVESWNSVRVVLNDCRTESPLKLHREAQNSVTECSRPTKITRHSTEGSPRSEKIKGNTTETLRKSAKSVTAAVSEQSSRDSIGKSSPESDYANVLGVAKLLRTPKPSLADTEPDYIDVVGVKRLLRTPKPMVDESGSDVIDITELKKMFKTPKTSPGQQANYSNVEGVKILLKTPQMSPTQGADYADVVGTKKNVTTPKLSVDSPAADYSNVAGVRRLMKTPKESIVDHEPDYSDVAGVKKLLQTPLGLKSSPMADYTNVIGVRNLMRTPKEKVGEREADYAHITGIRKLLRTPKALVESPKGDYSNVAGLKKLLASPRVTHENEADYTNIAGVKKLMKTPIRVEKEREPPCDFTEVEGVKNLLRLPNNEIIADYSNPKGLRKLMATPKQNLNEPLSDYTNVAGIRKLMKTPRAVKSPQVDYTRVEGLRKLMKTPRASLSNSNIDFEGLTELLKSPVLSVNSANVVEQIMDLVSQTSTPSSLRKSKRIKRDQTPVSSSPSENVPPDTELKAVMNLLYQKDSKEINSPRRSKRNEKSTPVLDDTLRKTRSQKASDVGSPLPSKIKHDFESKKNVELGENNSSRSLSDNLPLENVITVVNLIGHGPSQEASGPRRSKRNEQSTPTVDDNPRNTRSRKVVKLESPFSSRQNCPANETESMELDERNLLRNDNVTPKDEPVTAIRLVSHEDLQEVSSPRRSKRNEKSSSKIDDPPRKTRSRKVVDTQSPVSNKRKQNAIVTEVSELNESPRKRTKTNNPDLTGIVIEGKGRHKGKKVKEHVINEDSKSVSNSVEKCSQNTVKSSKETGKTTSEEEILQDEDEYWLVKNQEETSGDSNNCMSDKFKKSVTYADKLEIVVSVEQKNQVEPSSAPVRRRGRRRHPVGEMKDDEALLSKSNTIQDSSKINVETEDLSPDNGRAKCCSVQDTKVESPKKRTQDEINENLSPAVQKGRSRRLKKIGEVNPALPEEKVDEEVEKSLPAVRRGKSRKVDEFLSEAISPPVTKRARSTRGRNSLKKEALEADSKSEKHMEISSGCQEGLPEETEALTCAEDKVQEAPSPKVRRGRRRKNSAAEICDSGAVMNKVTKNEKISSSVLIDNTTAGKAEKKNTKTTRSNKSQKENVNVEPDITCPSENDGEHLPSTEKASSRRTRAAPKAQSLTYEDVERKVSKISGRQTRGKKNSTENSAVTEPEKIEIGPTTRAKRGTRNINNQECVPESPGKVTRKTRSRK</sequence>
<dbReference type="GO" id="GO:0005634">
    <property type="term" value="C:nucleus"/>
    <property type="evidence" value="ECO:0007669"/>
    <property type="project" value="TreeGrafter"/>
</dbReference>
<dbReference type="PROSITE" id="PS00018">
    <property type="entry name" value="EF_HAND_1"/>
    <property type="match status" value="1"/>
</dbReference>
<name>A0AAN9AHR2_HALRR</name>
<feature type="region of interest" description="Disordered" evidence="1">
    <location>
        <begin position="1248"/>
        <end position="1478"/>
    </location>
</feature>
<organism evidence="2 3">
    <name type="scientific">Halocaridina rubra</name>
    <name type="common">Hawaiian red shrimp</name>
    <dbReference type="NCBI Taxonomy" id="373956"/>
    <lineage>
        <taxon>Eukaryota</taxon>
        <taxon>Metazoa</taxon>
        <taxon>Ecdysozoa</taxon>
        <taxon>Arthropoda</taxon>
        <taxon>Crustacea</taxon>
        <taxon>Multicrustacea</taxon>
        <taxon>Malacostraca</taxon>
        <taxon>Eumalacostraca</taxon>
        <taxon>Eucarida</taxon>
        <taxon>Decapoda</taxon>
        <taxon>Pleocyemata</taxon>
        <taxon>Caridea</taxon>
        <taxon>Atyoidea</taxon>
        <taxon>Atyidae</taxon>
        <taxon>Halocaridina</taxon>
    </lineage>
</organism>
<feature type="region of interest" description="Disordered" evidence="1">
    <location>
        <begin position="1109"/>
        <end position="1236"/>
    </location>
</feature>
<evidence type="ECO:0000256" key="1">
    <source>
        <dbReference type="SAM" id="MobiDB-lite"/>
    </source>
</evidence>